<dbReference type="InterPro" id="IPR038664">
    <property type="entry name" value="Gar1/Naf1_Cbf5-bd_sf"/>
</dbReference>
<evidence type="ECO:0000313" key="13">
    <source>
        <dbReference type="Proteomes" id="UP000001950"/>
    </source>
</evidence>
<evidence type="ECO:0000256" key="9">
    <source>
        <dbReference type="SAM" id="MobiDB-lite"/>
    </source>
</evidence>
<keyword evidence="5 8" id="KW-0539">Nucleus</keyword>
<sequence>MKSKGGYLNKGTFKSGKSNKRDNSGPHYSNEVPSEVIEVGTVSHDCENELVIKCTLVDKVPYFNGRIFLSNKQEVGKIDEILGQVNNFYCSVKLNEGFKAKSFETNSKLYIDPKQSLPMARFTGRPEVKQFSSKKSVKKDKSFKTGRPAVSHNSRGTFRLSRGTSRISRGTIRR</sequence>
<comment type="subcellular location">
    <subcellularLocation>
        <location evidence="1 8">Nucleus</location>
        <location evidence="1 8">Nucleolus</location>
    </subcellularLocation>
</comment>
<reference evidence="10 13" key="1">
    <citation type="journal article" date="2005" name="Science">
        <title>Genome of the host-cell transforming parasite Theileria annulata compared with T. parva.</title>
        <authorList>
            <person name="Pain A."/>
            <person name="Renauld H."/>
            <person name="Berriman M."/>
            <person name="Murphy L."/>
            <person name="Yeats C.A."/>
            <person name="Weir W."/>
            <person name="Kerhornou A."/>
            <person name="Aslett M."/>
            <person name="Bishop R."/>
            <person name="Bouchier C."/>
            <person name="Cochet M."/>
            <person name="Coulson R.M.R."/>
            <person name="Cronin A."/>
            <person name="de Villiers E.P."/>
            <person name="Fraser A."/>
            <person name="Fosker N."/>
            <person name="Gardner M."/>
            <person name="Goble A."/>
            <person name="Griffiths-Jones S."/>
            <person name="Harris D.E."/>
            <person name="Katzer F."/>
            <person name="Larke N."/>
            <person name="Lord A."/>
            <person name="Maser P."/>
            <person name="McKellar S."/>
            <person name="Mooney P."/>
            <person name="Morton F."/>
            <person name="Nene V."/>
            <person name="O'Neil S."/>
            <person name="Price C."/>
            <person name="Quail M.A."/>
            <person name="Rabbinowitsch E."/>
            <person name="Rawlings N.D."/>
            <person name="Rutter S."/>
            <person name="Saunders D."/>
            <person name="Seeger K."/>
            <person name="Shah T."/>
            <person name="Squares R."/>
            <person name="Squares S."/>
            <person name="Tivey A."/>
            <person name="Walker A.R."/>
            <person name="Woodward J."/>
            <person name="Dobbelaere D.A.E."/>
            <person name="Langsley G."/>
            <person name="Rajandream M.A."/>
            <person name="McKeever D."/>
            <person name="Shiels B."/>
            <person name="Tait A."/>
            <person name="Barrell B.G."/>
            <person name="Hall N."/>
        </authorList>
    </citation>
    <scope>NUCLEOTIDE SEQUENCE [LARGE SCALE GENOMIC DNA]</scope>
    <source>
        <strain evidence="13">Ankara</strain>
        <strain evidence="10">Ankara isolate clone C9</strain>
    </source>
</reference>
<dbReference type="PANTHER" id="PTHR23237">
    <property type="entry name" value="NUCLEOLAR PROTEIN FAMILY A MEMBER 1 SNORNP PROTEIN GAR1"/>
    <property type="match status" value="1"/>
</dbReference>
<dbReference type="VEuPathDB" id="PiroplasmaDB:TA07975"/>
<dbReference type="InParanoid" id="Q4U9W1"/>
<keyword evidence="2 8" id="KW-0690">Ribosome biogenesis</keyword>
<evidence type="ECO:0000256" key="7">
    <source>
        <dbReference type="ARBA" id="ARBA00038293"/>
    </source>
</evidence>
<keyword evidence="6 8" id="KW-0687">Ribonucleoprotein</keyword>
<evidence type="ECO:0000313" key="10">
    <source>
        <dbReference type="EMBL" id="CAI76392.1"/>
    </source>
</evidence>
<protein>
    <recommendedName>
        <fullName evidence="8">H/ACA ribonucleoprotein complex subunit</fullName>
    </recommendedName>
</protein>
<keyword evidence="13" id="KW-1185">Reference proteome</keyword>
<evidence type="ECO:0000256" key="4">
    <source>
        <dbReference type="ARBA" id="ARBA00022884"/>
    </source>
</evidence>
<dbReference type="AlphaFoldDB" id="Q4U9W1"/>
<gene>
    <name evidence="10" type="ORF">TA07975</name>
    <name evidence="11" type="ORF">TAT_000329200</name>
    <name evidence="12" type="ORF">TAV_000329000</name>
</gene>
<reference evidence="11" key="2">
    <citation type="submission" date="2018-07" db="EMBL/GenBank/DDBJ databases">
        <authorList>
            <person name="Quirk P.G."/>
            <person name="Krulwich T.A."/>
        </authorList>
    </citation>
    <scope>NUCLEOTIDE SEQUENCE</scope>
    <source>
        <strain evidence="11">Anand</strain>
    </source>
</reference>
<dbReference type="FunCoup" id="Q4U9W1">
    <property type="interactions" value="32"/>
</dbReference>
<accession>Q4U9W1</accession>
<evidence type="ECO:0000256" key="8">
    <source>
        <dbReference type="RuleBase" id="RU364004"/>
    </source>
</evidence>
<keyword evidence="4 8" id="KW-0694">RNA-binding</keyword>
<dbReference type="OMA" id="VSHVCEN"/>
<dbReference type="PANTHER" id="PTHR23237:SF6">
    <property type="entry name" value="H_ACA RIBONUCLEOPROTEIN COMPLEX SUBUNIT 1"/>
    <property type="match status" value="1"/>
</dbReference>
<dbReference type="eggNOG" id="KOG3262">
    <property type="taxonomic scope" value="Eukaryota"/>
</dbReference>
<feature type="compositionally biased region" description="Polar residues" evidence="9">
    <location>
        <begin position="151"/>
        <end position="168"/>
    </location>
</feature>
<organism evidence="10 13">
    <name type="scientific">Theileria annulata</name>
    <dbReference type="NCBI Taxonomy" id="5874"/>
    <lineage>
        <taxon>Eukaryota</taxon>
        <taxon>Sar</taxon>
        <taxon>Alveolata</taxon>
        <taxon>Apicomplexa</taxon>
        <taxon>Aconoidasida</taxon>
        <taxon>Piroplasmida</taxon>
        <taxon>Theileriidae</taxon>
        <taxon>Theileria</taxon>
    </lineage>
</organism>
<feature type="region of interest" description="Disordered" evidence="9">
    <location>
        <begin position="1"/>
        <end position="32"/>
    </location>
</feature>
<dbReference type="SUPFAM" id="SSF50447">
    <property type="entry name" value="Translation proteins"/>
    <property type="match status" value="1"/>
</dbReference>
<dbReference type="EMBL" id="CR940353">
    <property type="protein sequence ID" value="CAI76392.1"/>
    <property type="molecule type" value="Genomic_DNA"/>
</dbReference>
<dbReference type="KEGG" id="tan:TA07975"/>
<dbReference type="RefSeq" id="XP_953017.1">
    <property type="nucleotide sequence ID" value="XM_947924.1"/>
</dbReference>
<evidence type="ECO:0000256" key="6">
    <source>
        <dbReference type="ARBA" id="ARBA00023274"/>
    </source>
</evidence>
<evidence type="ECO:0000256" key="5">
    <source>
        <dbReference type="ARBA" id="ARBA00023242"/>
    </source>
</evidence>
<evidence type="ECO:0000256" key="1">
    <source>
        <dbReference type="ARBA" id="ARBA00004604"/>
    </source>
</evidence>
<dbReference type="EMBL" id="UIVS01000004">
    <property type="protein sequence ID" value="SVP95106.1"/>
    <property type="molecule type" value="Genomic_DNA"/>
</dbReference>
<dbReference type="GeneID" id="3862969"/>
<dbReference type="Gene3D" id="2.40.10.230">
    <property type="entry name" value="Probable tRNA pseudouridine synthase domain"/>
    <property type="match status" value="1"/>
</dbReference>
<keyword evidence="3 8" id="KW-0698">rRNA processing</keyword>
<dbReference type="OrthoDB" id="2187159at2759"/>
<proteinExistence type="inferred from homology"/>
<evidence type="ECO:0000313" key="11">
    <source>
        <dbReference type="EMBL" id="SVP94290.1"/>
    </source>
</evidence>
<evidence type="ECO:0000256" key="3">
    <source>
        <dbReference type="ARBA" id="ARBA00022552"/>
    </source>
</evidence>
<dbReference type="GO" id="GO:0031429">
    <property type="term" value="C:box H/ACA snoRNP complex"/>
    <property type="evidence" value="ECO:0007669"/>
    <property type="project" value="TreeGrafter"/>
</dbReference>
<comment type="similarity">
    <text evidence="7 8">Belongs to the GAR1 family.</text>
</comment>
<dbReference type="Pfam" id="PF04410">
    <property type="entry name" value="Gar1"/>
    <property type="match status" value="1"/>
</dbReference>
<dbReference type="FunFam" id="2.40.10.230:FF:000001">
    <property type="entry name" value="H/ACA ribonucleoprotein complex subunit"/>
    <property type="match status" value="1"/>
</dbReference>
<comment type="function">
    <text evidence="8">Required for ribosome biogenesis. Part of a complex which catalyzes pseudouridylation of rRNA. This involves the isomerization of uridine such that the ribose is subsequently attached to C5, instead of the normal N1. Pseudouridine ("psi") residues may serve to stabilize the conformation of rRNAs.</text>
</comment>
<dbReference type="InterPro" id="IPR007504">
    <property type="entry name" value="H/ACA_rnp_Gar1/Naf1"/>
</dbReference>
<dbReference type="Proteomes" id="UP000001950">
    <property type="component" value="Chromosome 4"/>
</dbReference>
<name>Q4U9W1_THEAN</name>
<comment type="subunit">
    <text evidence="8">Component of the small nucleolar ribonucleoprotein particles containing H/ACA-type snoRNAs (H/ACA snoRNPs).</text>
</comment>
<dbReference type="GO" id="GO:0034513">
    <property type="term" value="F:box H/ACA snoRNA binding"/>
    <property type="evidence" value="ECO:0007669"/>
    <property type="project" value="TreeGrafter"/>
</dbReference>
<dbReference type="GO" id="GO:0000454">
    <property type="term" value="P:snoRNA guided rRNA pseudouridine synthesis"/>
    <property type="evidence" value="ECO:0007669"/>
    <property type="project" value="TreeGrafter"/>
</dbReference>
<dbReference type="InterPro" id="IPR009000">
    <property type="entry name" value="Transl_B-barrel_sf"/>
</dbReference>
<dbReference type="EMBL" id="UIVT01000004">
    <property type="protein sequence ID" value="SVP94290.1"/>
    <property type="molecule type" value="Genomic_DNA"/>
</dbReference>
<evidence type="ECO:0000256" key="2">
    <source>
        <dbReference type="ARBA" id="ARBA00022517"/>
    </source>
</evidence>
<evidence type="ECO:0000313" key="12">
    <source>
        <dbReference type="EMBL" id="SVP95106.1"/>
    </source>
</evidence>
<feature type="region of interest" description="Disordered" evidence="9">
    <location>
        <begin position="133"/>
        <end position="174"/>
    </location>
</feature>
<dbReference type="STRING" id="5874.Q4U9W1"/>